<comment type="caution">
    <text evidence="3">The sequence shown here is derived from an EMBL/GenBank/DDBJ whole genome shotgun (WGS) entry which is preliminary data.</text>
</comment>
<comment type="similarity">
    <text evidence="2">Belongs to the 2H phosphoesterase superfamily. ThpR family.</text>
</comment>
<organism evidence="3 4">
    <name type="scientific">Alicyclobacillus mali</name>
    <name type="common">ex Roth et al. 2021</name>
    <dbReference type="NCBI Taxonomy" id="1123961"/>
    <lineage>
        <taxon>Bacteria</taxon>
        <taxon>Bacillati</taxon>
        <taxon>Bacillota</taxon>
        <taxon>Bacilli</taxon>
        <taxon>Bacillales</taxon>
        <taxon>Alicyclobacillaceae</taxon>
        <taxon>Alicyclobacillus</taxon>
    </lineage>
</organism>
<dbReference type="Proteomes" id="UP000642910">
    <property type="component" value="Unassembled WGS sequence"/>
</dbReference>
<dbReference type="RefSeq" id="WP_195867171.1">
    <property type="nucleotide sequence ID" value="NZ_JADPKZ010000030.1"/>
</dbReference>
<feature type="active site" description="Proton acceptor" evidence="2">
    <location>
        <position position="133"/>
    </location>
</feature>
<keyword evidence="1 2" id="KW-0378">Hydrolase</keyword>
<evidence type="ECO:0000256" key="2">
    <source>
        <dbReference type="HAMAP-Rule" id="MF_01940"/>
    </source>
</evidence>
<proteinExistence type="inferred from homology"/>
<evidence type="ECO:0000313" key="4">
    <source>
        <dbReference type="Proteomes" id="UP000642910"/>
    </source>
</evidence>
<dbReference type="Gene3D" id="3.90.1140.10">
    <property type="entry name" value="Cyclic phosphodiesterase"/>
    <property type="match status" value="1"/>
</dbReference>
<comment type="catalytic activity">
    <reaction evidence="2">
        <text>a 3'-end 2',3'-cyclophospho-ribonucleotide-RNA + H2O = a 3'-end 2'-phospho-ribonucleotide-RNA + H(+)</text>
        <dbReference type="Rhea" id="RHEA:11828"/>
        <dbReference type="Rhea" id="RHEA-COMP:10464"/>
        <dbReference type="Rhea" id="RHEA-COMP:17353"/>
        <dbReference type="ChEBI" id="CHEBI:15377"/>
        <dbReference type="ChEBI" id="CHEBI:15378"/>
        <dbReference type="ChEBI" id="CHEBI:83064"/>
        <dbReference type="ChEBI" id="CHEBI:173113"/>
        <dbReference type="EC" id="3.1.4.58"/>
    </reaction>
</comment>
<feature type="active site" description="Proton donor" evidence="2">
    <location>
        <position position="44"/>
    </location>
</feature>
<dbReference type="Pfam" id="PF13563">
    <property type="entry name" value="2_5_RNA_ligase2"/>
    <property type="match status" value="1"/>
</dbReference>
<dbReference type="HAMAP" id="MF_01940">
    <property type="entry name" value="RNA_CPDase"/>
    <property type="match status" value="1"/>
</dbReference>
<dbReference type="PANTHER" id="PTHR35561:SF1">
    <property type="entry name" value="RNA 2',3'-CYCLIC PHOSPHODIESTERASE"/>
    <property type="match status" value="1"/>
</dbReference>
<name>A0ABS0F177_9BACL</name>
<feature type="short sequence motif" description="HXTX 1" evidence="2">
    <location>
        <begin position="44"/>
        <end position="47"/>
    </location>
</feature>
<feature type="short sequence motif" description="HXTX 2" evidence="2">
    <location>
        <begin position="133"/>
        <end position="136"/>
    </location>
</feature>
<evidence type="ECO:0000313" key="3">
    <source>
        <dbReference type="EMBL" id="MBF8377036.1"/>
    </source>
</evidence>
<accession>A0ABS0F177</accession>
<gene>
    <name evidence="3" type="primary">thpR</name>
    <name evidence="3" type="ORF">IW967_03980</name>
</gene>
<sequence>MKRRLFFGLELPDTWKDEIAAWCASIRQQGEVVARNWSRKDMYHLTVLFLGAVDPADLERVFAAGEQAVRAQAPFRLTTGPCGRFHRSRVFWLGLDGPDADLARLNALHQRVRAATVEALPGVRLEDRPYRPHITLARELRQYEATQLAVPRPMSHEFTELCLFESTRDSGQLAYPVIRRFPFSGASAIRTPEGPAH</sequence>
<dbReference type="InterPro" id="IPR009097">
    <property type="entry name" value="Cyclic_Pdiesterase"/>
</dbReference>
<comment type="function">
    <text evidence="2">Hydrolyzes RNA 2',3'-cyclic phosphodiester to an RNA 2'-phosphomonoester.</text>
</comment>
<evidence type="ECO:0000256" key="1">
    <source>
        <dbReference type="ARBA" id="ARBA00022801"/>
    </source>
</evidence>
<keyword evidence="4" id="KW-1185">Reference proteome</keyword>
<dbReference type="SUPFAM" id="SSF55144">
    <property type="entry name" value="LigT-like"/>
    <property type="match status" value="1"/>
</dbReference>
<dbReference type="InterPro" id="IPR004175">
    <property type="entry name" value="RNA_CPDase"/>
</dbReference>
<dbReference type="NCBIfam" id="TIGR02258">
    <property type="entry name" value="2_5_ligase"/>
    <property type="match status" value="1"/>
</dbReference>
<protein>
    <recommendedName>
        <fullName evidence="2">RNA 2',3'-cyclic phosphodiesterase</fullName>
        <shortName evidence="2">RNA 2',3'-CPDase</shortName>
        <ecNumber evidence="2">3.1.4.58</ecNumber>
    </recommendedName>
</protein>
<reference evidence="3 4" key="1">
    <citation type="submission" date="2020-11" db="EMBL/GenBank/DDBJ databases">
        <title>Genomic insight of Alicyclobacillus mali FL 18 reveals a new arsenic-resistant strain, with potential in environmental biotechnology.</title>
        <authorList>
            <person name="Fiorentino G."/>
            <person name="Gallo G."/>
            <person name="Aulitto M."/>
        </authorList>
    </citation>
    <scope>NUCLEOTIDE SEQUENCE [LARGE SCALE GENOMIC DNA]</scope>
    <source>
        <strain evidence="3 4">FL 18</strain>
    </source>
</reference>
<dbReference type="EC" id="3.1.4.58" evidence="2"/>
<dbReference type="PANTHER" id="PTHR35561">
    <property type="entry name" value="RNA 2',3'-CYCLIC PHOSPHODIESTERASE"/>
    <property type="match status" value="1"/>
</dbReference>
<dbReference type="EMBL" id="JADPKZ010000030">
    <property type="protein sequence ID" value="MBF8377036.1"/>
    <property type="molecule type" value="Genomic_DNA"/>
</dbReference>